<dbReference type="InterPro" id="IPR035979">
    <property type="entry name" value="RBD_domain_sf"/>
</dbReference>
<dbReference type="eggNOG" id="KOG0114">
    <property type="taxonomic scope" value="Eukaryota"/>
</dbReference>
<dbReference type="Gene3D" id="3.30.70.330">
    <property type="match status" value="1"/>
</dbReference>
<keyword evidence="7" id="KW-0175">Coiled coil</keyword>
<keyword evidence="2" id="KW-0507">mRNA processing</keyword>
<evidence type="ECO:0000256" key="1">
    <source>
        <dbReference type="ARBA" id="ARBA00004123"/>
    </source>
</evidence>
<dbReference type="Proteomes" id="UP000009168">
    <property type="component" value="Unassembled WGS sequence"/>
</dbReference>
<dbReference type="InParanoid" id="Q23YD9"/>
<evidence type="ECO:0000256" key="7">
    <source>
        <dbReference type="SAM" id="Coils"/>
    </source>
</evidence>
<dbReference type="HOGENOM" id="CLU_012062_25_2_1"/>
<dbReference type="FunCoup" id="Q23YD9">
    <property type="interactions" value="601"/>
</dbReference>
<evidence type="ECO:0000259" key="8">
    <source>
        <dbReference type="PROSITE" id="PS50102"/>
    </source>
</evidence>
<evidence type="ECO:0000256" key="4">
    <source>
        <dbReference type="ARBA" id="ARBA00023187"/>
    </source>
</evidence>
<evidence type="ECO:0000256" key="5">
    <source>
        <dbReference type="ARBA" id="ARBA00023242"/>
    </source>
</evidence>
<dbReference type="PANTHER" id="PTHR45880:SF1">
    <property type="entry name" value="RNA-BINDING MOTIF PROTEIN, X-LINKED 2"/>
    <property type="match status" value="1"/>
</dbReference>
<keyword evidence="4" id="KW-0508">mRNA splicing</keyword>
<accession>Q23YD9</accession>
<dbReference type="FunFam" id="3.30.70.330:FF:000604">
    <property type="entry name" value="Splicing factor 3B, subunit 6"/>
    <property type="match status" value="1"/>
</dbReference>
<dbReference type="GO" id="GO:0071011">
    <property type="term" value="C:precatalytic spliceosome"/>
    <property type="evidence" value="ECO:0007669"/>
    <property type="project" value="TreeGrafter"/>
</dbReference>
<evidence type="ECO:0000256" key="6">
    <source>
        <dbReference type="PROSITE-ProRule" id="PRU00176"/>
    </source>
</evidence>
<dbReference type="GO" id="GO:0005686">
    <property type="term" value="C:U2 snRNP"/>
    <property type="evidence" value="ECO:0007669"/>
    <property type="project" value="TreeGrafter"/>
</dbReference>
<evidence type="ECO:0000256" key="3">
    <source>
        <dbReference type="ARBA" id="ARBA00022884"/>
    </source>
</evidence>
<dbReference type="EMBL" id="GG662601">
    <property type="protein sequence ID" value="EAS01525.2"/>
    <property type="molecule type" value="Genomic_DNA"/>
</dbReference>
<sequence length="118" mass="13619">MSNKIVKLPPEVNRVVYVRNLPYKISAEELYDVFGTYGPIRQIRKGVSGDKKGTAFVVYEDIFDAKTAVEHLNGFNVAGRYLIVLYYQPHKINKKTDLQKKQEEVDRLKEIASKQTQQ</sequence>
<dbReference type="GO" id="GO:0000398">
    <property type="term" value="P:mRNA splicing, via spliceosome"/>
    <property type="evidence" value="ECO:0007669"/>
    <property type="project" value="TreeGrafter"/>
</dbReference>
<dbReference type="OrthoDB" id="275748at2759"/>
<evidence type="ECO:0000313" key="10">
    <source>
        <dbReference type="Proteomes" id="UP000009168"/>
    </source>
</evidence>
<feature type="domain" description="RRM" evidence="8">
    <location>
        <begin position="14"/>
        <end position="89"/>
    </location>
</feature>
<dbReference type="PROSITE" id="PS50102">
    <property type="entry name" value="RRM"/>
    <property type="match status" value="1"/>
</dbReference>
<dbReference type="SMART" id="SM00360">
    <property type="entry name" value="RRM"/>
    <property type="match status" value="1"/>
</dbReference>
<dbReference type="InterPro" id="IPR012677">
    <property type="entry name" value="Nucleotide-bd_a/b_plait_sf"/>
</dbReference>
<dbReference type="AlphaFoldDB" id="Q23YD9"/>
<feature type="coiled-coil region" evidence="7">
    <location>
        <begin position="91"/>
        <end position="118"/>
    </location>
</feature>
<name>Q23YD9_TETTS</name>
<evidence type="ECO:0000313" key="9">
    <source>
        <dbReference type="EMBL" id="EAS01525.2"/>
    </source>
</evidence>
<proteinExistence type="predicted"/>
<dbReference type="GO" id="GO:0003723">
    <property type="term" value="F:RNA binding"/>
    <property type="evidence" value="ECO:0007669"/>
    <property type="project" value="UniProtKB-UniRule"/>
</dbReference>
<evidence type="ECO:0000256" key="2">
    <source>
        <dbReference type="ARBA" id="ARBA00022664"/>
    </source>
</evidence>
<keyword evidence="3 6" id="KW-0694">RNA-binding</keyword>
<dbReference type="SUPFAM" id="SSF54928">
    <property type="entry name" value="RNA-binding domain, RBD"/>
    <property type="match status" value="1"/>
</dbReference>
<dbReference type="CDD" id="cd12241">
    <property type="entry name" value="RRM_SF3B14"/>
    <property type="match status" value="1"/>
</dbReference>
<reference evidence="10" key="1">
    <citation type="journal article" date="2006" name="PLoS Biol.">
        <title>Macronuclear genome sequence of the ciliate Tetrahymena thermophila, a model eukaryote.</title>
        <authorList>
            <person name="Eisen J.A."/>
            <person name="Coyne R.S."/>
            <person name="Wu M."/>
            <person name="Wu D."/>
            <person name="Thiagarajan M."/>
            <person name="Wortman J.R."/>
            <person name="Badger J.H."/>
            <person name="Ren Q."/>
            <person name="Amedeo P."/>
            <person name="Jones K.M."/>
            <person name="Tallon L.J."/>
            <person name="Delcher A.L."/>
            <person name="Salzberg S.L."/>
            <person name="Silva J.C."/>
            <person name="Haas B.J."/>
            <person name="Majoros W.H."/>
            <person name="Farzad M."/>
            <person name="Carlton J.M."/>
            <person name="Smith R.K. Jr."/>
            <person name="Garg J."/>
            <person name="Pearlman R.E."/>
            <person name="Karrer K.M."/>
            <person name="Sun L."/>
            <person name="Manning G."/>
            <person name="Elde N.C."/>
            <person name="Turkewitz A.P."/>
            <person name="Asai D.J."/>
            <person name="Wilkes D.E."/>
            <person name="Wang Y."/>
            <person name="Cai H."/>
            <person name="Collins K."/>
            <person name="Stewart B.A."/>
            <person name="Lee S.R."/>
            <person name="Wilamowska K."/>
            <person name="Weinberg Z."/>
            <person name="Ruzzo W.L."/>
            <person name="Wloga D."/>
            <person name="Gaertig J."/>
            <person name="Frankel J."/>
            <person name="Tsao C.-C."/>
            <person name="Gorovsky M.A."/>
            <person name="Keeling P.J."/>
            <person name="Waller R.F."/>
            <person name="Patron N.J."/>
            <person name="Cherry J.M."/>
            <person name="Stover N.A."/>
            <person name="Krieger C.J."/>
            <person name="del Toro C."/>
            <person name="Ryder H.F."/>
            <person name="Williamson S.C."/>
            <person name="Barbeau R.A."/>
            <person name="Hamilton E.P."/>
            <person name="Orias E."/>
        </authorList>
    </citation>
    <scope>NUCLEOTIDE SEQUENCE [LARGE SCALE GENOMIC DNA]</scope>
    <source>
        <strain evidence="10">SB210</strain>
    </source>
</reference>
<dbReference type="InterPro" id="IPR000504">
    <property type="entry name" value="RRM_dom"/>
</dbReference>
<organism evidence="9 10">
    <name type="scientific">Tetrahymena thermophila (strain SB210)</name>
    <dbReference type="NCBI Taxonomy" id="312017"/>
    <lineage>
        <taxon>Eukaryota</taxon>
        <taxon>Sar</taxon>
        <taxon>Alveolata</taxon>
        <taxon>Ciliophora</taxon>
        <taxon>Intramacronucleata</taxon>
        <taxon>Oligohymenophorea</taxon>
        <taxon>Hymenostomatida</taxon>
        <taxon>Tetrahymenina</taxon>
        <taxon>Tetrahymenidae</taxon>
        <taxon>Tetrahymena</taxon>
    </lineage>
</organism>
<dbReference type="PANTHER" id="PTHR45880">
    <property type="entry name" value="RNA-BINDING MOTIF PROTEIN, X-LINKED 2"/>
    <property type="match status" value="1"/>
</dbReference>
<gene>
    <name evidence="9" type="ORF">TTHERM_00898250</name>
</gene>
<dbReference type="GO" id="GO:0071013">
    <property type="term" value="C:catalytic step 2 spliceosome"/>
    <property type="evidence" value="ECO:0007669"/>
    <property type="project" value="TreeGrafter"/>
</dbReference>
<dbReference type="KEGG" id="tet:TTHERM_00898250"/>
<dbReference type="Pfam" id="PF00076">
    <property type="entry name" value="RRM_1"/>
    <property type="match status" value="1"/>
</dbReference>
<dbReference type="STRING" id="312017.Q23YD9"/>
<protein>
    <submittedName>
        <fullName evidence="9">RNA recognition motif 1 in vertebrate serine/arginine-rich splicing factor</fullName>
    </submittedName>
</protein>
<keyword evidence="5" id="KW-0539">Nucleus</keyword>
<comment type="subcellular location">
    <subcellularLocation>
        <location evidence="1">Nucleus</location>
    </subcellularLocation>
</comment>
<dbReference type="InterPro" id="IPR034150">
    <property type="entry name" value="SF3B6_RRM"/>
</dbReference>
<dbReference type="InterPro" id="IPR051847">
    <property type="entry name" value="RNA_proc/Spliceosome_comp"/>
</dbReference>
<dbReference type="RefSeq" id="XP_001021770.2">
    <property type="nucleotide sequence ID" value="XM_001021770.2"/>
</dbReference>
<dbReference type="GeneID" id="7830227"/>
<keyword evidence="10" id="KW-1185">Reference proteome</keyword>